<dbReference type="InterPro" id="IPR027267">
    <property type="entry name" value="AH/BAR_dom_sf"/>
</dbReference>
<accession>A0AAW2YTL4</accession>
<name>A0AAW2YTL4_9EUKA</name>
<dbReference type="GO" id="GO:0006897">
    <property type="term" value="P:endocytosis"/>
    <property type="evidence" value="ECO:0007669"/>
    <property type="project" value="InterPro"/>
</dbReference>
<dbReference type="GO" id="GO:0015629">
    <property type="term" value="C:actin cytoskeleton"/>
    <property type="evidence" value="ECO:0007669"/>
    <property type="project" value="TreeGrafter"/>
</dbReference>
<dbReference type="Pfam" id="PF14237">
    <property type="entry name" value="GYF_2"/>
    <property type="match status" value="1"/>
</dbReference>
<dbReference type="EMBL" id="JAOPGA020000687">
    <property type="protein sequence ID" value="KAL0480776.1"/>
    <property type="molecule type" value="Genomic_DNA"/>
</dbReference>
<dbReference type="PANTHER" id="PTHR47174:SF3">
    <property type="entry name" value="BRIDGING INTEGRATOR 3"/>
    <property type="match status" value="1"/>
</dbReference>
<comment type="subcellular location">
    <subcellularLocation>
        <location evidence="1">Cytoplasm</location>
    </subcellularLocation>
</comment>
<dbReference type="PANTHER" id="PTHR47174">
    <property type="entry name" value="BRIDGING INTEGRATOR 3"/>
    <property type="match status" value="1"/>
</dbReference>
<comment type="caution">
    <text evidence="5">The sequence shown here is derived from an EMBL/GenBank/DDBJ whole genome shotgun (WGS) entry which is preliminary data.</text>
</comment>
<protein>
    <submittedName>
        <fullName evidence="5">Hob3</fullName>
    </submittedName>
</protein>
<dbReference type="Proteomes" id="UP001431209">
    <property type="component" value="Unassembled WGS sequence"/>
</dbReference>
<evidence type="ECO:0000313" key="6">
    <source>
        <dbReference type="Proteomes" id="UP001431209"/>
    </source>
</evidence>
<evidence type="ECO:0000256" key="1">
    <source>
        <dbReference type="ARBA" id="ARBA00004496"/>
    </source>
</evidence>
<keyword evidence="2" id="KW-0963">Cytoplasm</keyword>
<dbReference type="CDD" id="cd07307">
    <property type="entry name" value="BAR"/>
    <property type="match status" value="1"/>
</dbReference>
<evidence type="ECO:0000313" key="5">
    <source>
        <dbReference type="EMBL" id="KAL0480776.1"/>
    </source>
</evidence>
<dbReference type="GO" id="GO:0005737">
    <property type="term" value="C:cytoplasm"/>
    <property type="evidence" value="ECO:0007669"/>
    <property type="project" value="UniProtKB-SubCell"/>
</dbReference>
<evidence type="ECO:0000256" key="3">
    <source>
        <dbReference type="SAM" id="MobiDB-lite"/>
    </source>
</evidence>
<dbReference type="Gene3D" id="1.20.1270.60">
    <property type="entry name" value="Arfaptin homology (AH) domain/BAR domain"/>
    <property type="match status" value="1"/>
</dbReference>
<dbReference type="SUPFAM" id="SSF103657">
    <property type="entry name" value="BAR/IMD domain-like"/>
    <property type="match status" value="1"/>
</dbReference>
<reference evidence="5 6" key="1">
    <citation type="submission" date="2024-03" db="EMBL/GenBank/DDBJ databases">
        <title>The Acrasis kona genome and developmental transcriptomes reveal deep origins of eukaryotic multicellular pathways.</title>
        <authorList>
            <person name="Sheikh S."/>
            <person name="Fu C.-J."/>
            <person name="Brown M.W."/>
            <person name="Baldauf S.L."/>
        </authorList>
    </citation>
    <scope>NUCLEOTIDE SEQUENCE [LARGE SCALE GENOMIC DNA]</scope>
    <source>
        <strain evidence="5 6">ATCC MYA-3509</strain>
    </source>
</reference>
<evidence type="ECO:0000259" key="4">
    <source>
        <dbReference type="Pfam" id="PF14237"/>
    </source>
</evidence>
<feature type="domain" description="GYF" evidence="4">
    <location>
        <begin position="279"/>
        <end position="324"/>
    </location>
</feature>
<organism evidence="5 6">
    <name type="scientific">Acrasis kona</name>
    <dbReference type="NCBI Taxonomy" id="1008807"/>
    <lineage>
        <taxon>Eukaryota</taxon>
        <taxon>Discoba</taxon>
        <taxon>Heterolobosea</taxon>
        <taxon>Tetramitia</taxon>
        <taxon>Eutetramitia</taxon>
        <taxon>Acrasidae</taxon>
        <taxon>Acrasis</taxon>
    </lineage>
</organism>
<evidence type="ECO:0000256" key="2">
    <source>
        <dbReference type="ARBA" id="ARBA00022490"/>
    </source>
</evidence>
<keyword evidence="6" id="KW-1185">Reference proteome</keyword>
<dbReference type="GO" id="GO:0051666">
    <property type="term" value="P:actin cortical patch localization"/>
    <property type="evidence" value="ECO:0007669"/>
    <property type="project" value="InterPro"/>
</dbReference>
<dbReference type="InterPro" id="IPR046982">
    <property type="entry name" value="BIN3/RVS161-like"/>
</dbReference>
<dbReference type="AlphaFoldDB" id="A0AAW2YTL4"/>
<dbReference type="InterPro" id="IPR025640">
    <property type="entry name" value="GYF_2"/>
</dbReference>
<sequence length="336" mass="38473">MKAFKRSMIQTSQLIKTKVKGSGTEDDEYEYMASSIEKLAKNSEQIGKYGGQLIDNFHSFTSTLKFMGKAFEEIYLITEDQPPEEVQQLLKISEELDEVAVRPFQENLRSGFIDQAQEFSNLFAPMKDKHAQRKKIQLEYDYYKDKVKTLVEKSKATPNSELPRMKEKMASYEEQYETITTSNKNDMRDMMDRRPGSLDPMLRLLMTEILQYSKKMGEVVQRINTSTGGDSSNKPNPFKRRDSGNALNSAMSNVSVSSRPPTVPPPVRAVVPPQYQGQWFYLDEAVQQQGPNTFQELAQMLKRGQINSETHIFGGNLQDWTKICDNADVQRTLQSL</sequence>
<feature type="compositionally biased region" description="Polar residues" evidence="3">
    <location>
        <begin position="224"/>
        <end position="235"/>
    </location>
</feature>
<feature type="region of interest" description="Disordered" evidence="3">
    <location>
        <begin position="224"/>
        <end position="246"/>
    </location>
</feature>
<proteinExistence type="predicted"/>
<gene>
    <name evidence="5" type="ORF">AKO1_006944</name>
</gene>